<dbReference type="SUPFAM" id="SSF63380">
    <property type="entry name" value="Riboflavin synthase domain-like"/>
    <property type="match status" value="1"/>
</dbReference>
<organism evidence="6 7">
    <name type="scientific">Ornithinibacter aureus</name>
    <dbReference type="NCBI Taxonomy" id="622664"/>
    <lineage>
        <taxon>Bacteria</taxon>
        <taxon>Bacillati</taxon>
        <taxon>Actinomycetota</taxon>
        <taxon>Actinomycetes</taxon>
        <taxon>Micrococcales</taxon>
        <taxon>Intrasporangiaceae</taxon>
        <taxon>Ornithinibacter</taxon>
    </lineage>
</organism>
<dbReference type="CDD" id="cd00207">
    <property type="entry name" value="fer2"/>
    <property type="match status" value="1"/>
</dbReference>
<dbReference type="Proteomes" id="UP001500390">
    <property type="component" value="Unassembled WGS sequence"/>
</dbReference>
<dbReference type="InterPro" id="IPR036010">
    <property type="entry name" value="2Fe-2S_ferredoxin-like_sf"/>
</dbReference>
<comment type="cofactor">
    <cofactor evidence="1">
        <name>FAD</name>
        <dbReference type="ChEBI" id="CHEBI:57692"/>
    </cofactor>
</comment>
<sequence>MTQTHTITVEPLGREVQCREDQSILDACLRAGVWLPHSCTHGTCATCKADVVDGEVDHGAASSFALMDYERDEGKLLPCVACPRSDVVIEADIDVDESVPVHPVQDFTGTVVALEEIALQTRRLVVELDRDIAFNAGQYLKFSVPARDGLPVVDRTWSIASPPTETRRLEFHVRNVPGGRGTDGWVFGGLSVGDAVSVSGPYGRFVLKIDDDRPAILVGGGTGLAPLKSMIRHALENDAYAGHLTLYQGGRSREWLYDVEYFQALAAQHPDRFTYRPCLSEETQADCGSDATAYGFGMVTDVIAADHPTLSGSSGYLCGPPPMVEAALKTLMSKRLFPRDIHREDFFNEGDKESGAVRSPLIKR</sequence>
<accession>A0ABP8JQC3</accession>
<reference evidence="7" key="1">
    <citation type="journal article" date="2019" name="Int. J. Syst. Evol. Microbiol.">
        <title>The Global Catalogue of Microorganisms (GCM) 10K type strain sequencing project: providing services to taxonomists for standard genome sequencing and annotation.</title>
        <authorList>
            <consortium name="The Broad Institute Genomics Platform"/>
            <consortium name="The Broad Institute Genome Sequencing Center for Infectious Disease"/>
            <person name="Wu L."/>
            <person name="Ma J."/>
        </authorList>
    </citation>
    <scope>NUCLEOTIDE SEQUENCE [LARGE SCALE GENOMIC DNA]</scope>
    <source>
        <strain evidence="7">JCM 17738</strain>
    </source>
</reference>
<evidence type="ECO:0000313" key="7">
    <source>
        <dbReference type="Proteomes" id="UP001500390"/>
    </source>
</evidence>
<dbReference type="PRINTS" id="PR00371">
    <property type="entry name" value="FPNCR"/>
</dbReference>
<keyword evidence="3" id="KW-0411">Iron-sulfur</keyword>
<evidence type="ECO:0000256" key="1">
    <source>
        <dbReference type="ARBA" id="ARBA00001974"/>
    </source>
</evidence>
<dbReference type="PROSITE" id="PS00197">
    <property type="entry name" value="2FE2S_FER_1"/>
    <property type="match status" value="1"/>
</dbReference>
<dbReference type="InterPro" id="IPR006058">
    <property type="entry name" value="2Fe2S_fd_BS"/>
</dbReference>
<dbReference type="InterPro" id="IPR012675">
    <property type="entry name" value="Beta-grasp_dom_sf"/>
</dbReference>
<dbReference type="Pfam" id="PF00970">
    <property type="entry name" value="FAD_binding_6"/>
    <property type="match status" value="1"/>
</dbReference>
<dbReference type="InterPro" id="IPR039261">
    <property type="entry name" value="FNR_nucleotide-bd"/>
</dbReference>
<keyword evidence="2" id="KW-0479">Metal-binding</keyword>
<dbReference type="RefSeq" id="WP_159902263.1">
    <property type="nucleotide sequence ID" value="NZ_BAABFX010000025.1"/>
</dbReference>
<dbReference type="Pfam" id="PF00111">
    <property type="entry name" value="Fer2"/>
    <property type="match status" value="1"/>
</dbReference>
<evidence type="ECO:0000256" key="3">
    <source>
        <dbReference type="ARBA" id="ARBA00023014"/>
    </source>
</evidence>
<dbReference type="InterPro" id="IPR001433">
    <property type="entry name" value="OxRdtase_FAD/NAD-bd"/>
</dbReference>
<comment type="caution">
    <text evidence="6">The sequence shown here is derived from an EMBL/GenBank/DDBJ whole genome shotgun (WGS) entry which is preliminary data.</text>
</comment>
<evidence type="ECO:0000259" key="4">
    <source>
        <dbReference type="PROSITE" id="PS51085"/>
    </source>
</evidence>
<dbReference type="SUPFAM" id="SSF54292">
    <property type="entry name" value="2Fe-2S ferredoxin-like"/>
    <property type="match status" value="1"/>
</dbReference>
<dbReference type="Gene3D" id="3.10.20.30">
    <property type="match status" value="1"/>
</dbReference>
<dbReference type="InterPro" id="IPR050415">
    <property type="entry name" value="MRET"/>
</dbReference>
<dbReference type="Gene3D" id="3.40.50.80">
    <property type="entry name" value="Nucleotide-binding domain of ferredoxin-NADP reductase (FNR) module"/>
    <property type="match status" value="1"/>
</dbReference>
<dbReference type="InterPro" id="IPR001041">
    <property type="entry name" value="2Fe-2S_ferredoxin-type"/>
</dbReference>
<dbReference type="PANTHER" id="PTHR47354:SF5">
    <property type="entry name" value="PROTEIN RFBI"/>
    <property type="match status" value="1"/>
</dbReference>
<keyword evidence="2" id="KW-0001">2Fe-2S</keyword>
<evidence type="ECO:0000259" key="5">
    <source>
        <dbReference type="PROSITE" id="PS51384"/>
    </source>
</evidence>
<dbReference type="Gene3D" id="2.40.30.10">
    <property type="entry name" value="Translation factors"/>
    <property type="match status" value="1"/>
</dbReference>
<dbReference type="SUPFAM" id="SSF52343">
    <property type="entry name" value="Ferredoxin reductase-like, C-terminal NADP-linked domain"/>
    <property type="match status" value="1"/>
</dbReference>
<dbReference type="InterPro" id="IPR017927">
    <property type="entry name" value="FAD-bd_FR_type"/>
</dbReference>
<feature type="domain" description="2Fe-2S ferredoxin-type" evidence="4">
    <location>
        <begin position="5"/>
        <end position="95"/>
    </location>
</feature>
<keyword evidence="7" id="KW-1185">Reference proteome</keyword>
<evidence type="ECO:0000313" key="6">
    <source>
        <dbReference type="EMBL" id="GAA4394420.1"/>
    </source>
</evidence>
<dbReference type="InterPro" id="IPR017938">
    <property type="entry name" value="Riboflavin_synthase-like_b-brl"/>
</dbReference>
<dbReference type="PROSITE" id="PS51085">
    <property type="entry name" value="2FE2S_FER_2"/>
    <property type="match status" value="1"/>
</dbReference>
<feature type="domain" description="FAD-binding FR-type" evidence="5">
    <location>
        <begin position="104"/>
        <end position="208"/>
    </location>
</feature>
<gene>
    <name evidence="6" type="ORF">GCM10023153_15480</name>
</gene>
<evidence type="ECO:0000256" key="2">
    <source>
        <dbReference type="ARBA" id="ARBA00022714"/>
    </source>
</evidence>
<keyword evidence="2" id="KW-0408">Iron</keyword>
<dbReference type="PRINTS" id="PR00410">
    <property type="entry name" value="PHEHYDRXLASE"/>
</dbReference>
<proteinExistence type="predicted"/>
<protein>
    <submittedName>
        <fullName evidence="6">Phenol 2-monooxygenase domain-containing protein</fullName>
    </submittedName>
</protein>
<dbReference type="Pfam" id="PF00175">
    <property type="entry name" value="NAD_binding_1"/>
    <property type="match status" value="1"/>
</dbReference>
<dbReference type="PROSITE" id="PS51384">
    <property type="entry name" value="FAD_FR"/>
    <property type="match status" value="1"/>
</dbReference>
<dbReference type="InterPro" id="IPR008333">
    <property type="entry name" value="Cbr1-like_FAD-bd_dom"/>
</dbReference>
<dbReference type="PANTHER" id="PTHR47354">
    <property type="entry name" value="NADH OXIDOREDUCTASE HCR"/>
    <property type="match status" value="1"/>
</dbReference>
<name>A0ABP8JQC3_9MICO</name>
<dbReference type="EMBL" id="BAABFX010000025">
    <property type="protein sequence ID" value="GAA4394420.1"/>
    <property type="molecule type" value="Genomic_DNA"/>
</dbReference>
<dbReference type="InterPro" id="IPR001709">
    <property type="entry name" value="Flavoprot_Pyr_Nucl_cyt_Rdtase"/>
</dbReference>